<keyword evidence="3 7" id="KW-0812">Transmembrane</keyword>
<evidence type="ECO:0008006" key="10">
    <source>
        <dbReference type="Google" id="ProtNLM"/>
    </source>
</evidence>
<proteinExistence type="predicted"/>
<keyword evidence="4 7" id="KW-1133">Transmembrane helix</keyword>
<feature type="transmembrane region" description="Helical" evidence="7">
    <location>
        <begin position="149"/>
        <end position="165"/>
    </location>
</feature>
<sequence>MLTRLCGDVCSRGRGLYATLRPLLLLCTATGAFPYTSVTTTTTITTTNKESSARNPGGRDEERYRQVVISFPSFLAAVWLALCPLYFMQESDDIKQPFSGEEEMSFLKLINDVTGMLFITMLLRRRRIQDCLDTLMDLDSIIPTRGTKLYLPLVAAFIAIFHSPIRRMVDMVIMVPYDGKFVATTIMVEVISLYFMTTINIYMFVVWMAAAHLTEKFAWVNQRVKEAVKARDHKLLQECRHQHAKLRCAVRELDDVMWPSVTASYFNHLLMTCLLFMDSYINISGRPLWFTIFGMFSVPLAYFLDHFFCSQCASEAMGTLLLLDCQDIEDDQFSRQVPGFRREVSESHVGFTVGGFIDLNMQEYWRETQFMVTLVVVLIQFSENSVKPDSTN</sequence>
<reference evidence="8" key="1">
    <citation type="submission" date="2023-11" db="EMBL/GenBank/DDBJ databases">
        <title>Genome assemblies of two species of porcelain crab, Petrolisthes cinctipes and Petrolisthes manimaculis (Anomura: Porcellanidae).</title>
        <authorList>
            <person name="Angst P."/>
        </authorList>
    </citation>
    <scope>NUCLEOTIDE SEQUENCE</scope>
    <source>
        <strain evidence="8">PB745_02</strain>
        <tissue evidence="8">Gill</tissue>
    </source>
</reference>
<dbReference type="InterPro" id="IPR013604">
    <property type="entry name" value="7TM_chemorcpt"/>
</dbReference>
<evidence type="ECO:0000256" key="6">
    <source>
        <dbReference type="ARBA" id="ARBA00023170"/>
    </source>
</evidence>
<accession>A0AAE1NCH8</accession>
<keyword evidence="9" id="KW-1185">Reference proteome</keyword>
<gene>
    <name evidence="8" type="ORF">Pmani_040235</name>
</gene>
<evidence type="ECO:0000313" key="9">
    <source>
        <dbReference type="Proteomes" id="UP001292094"/>
    </source>
</evidence>
<dbReference type="GO" id="GO:0051606">
    <property type="term" value="P:detection of stimulus"/>
    <property type="evidence" value="ECO:0007669"/>
    <property type="project" value="UniProtKB-ARBA"/>
</dbReference>
<feature type="transmembrane region" description="Helical" evidence="7">
    <location>
        <begin position="288"/>
        <end position="304"/>
    </location>
</feature>
<organism evidence="8 9">
    <name type="scientific">Petrolisthes manimaculis</name>
    <dbReference type="NCBI Taxonomy" id="1843537"/>
    <lineage>
        <taxon>Eukaryota</taxon>
        <taxon>Metazoa</taxon>
        <taxon>Ecdysozoa</taxon>
        <taxon>Arthropoda</taxon>
        <taxon>Crustacea</taxon>
        <taxon>Multicrustacea</taxon>
        <taxon>Malacostraca</taxon>
        <taxon>Eumalacostraca</taxon>
        <taxon>Eucarida</taxon>
        <taxon>Decapoda</taxon>
        <taxon>Pleocyemata</taxon>
        <taxon>Anomura</taxon>
        <taxon>Galatheoidea</taxon>
        <taxon>Porcellanidae</taxon>
        <taxon>Petrolisthes</taxon>
    </lineage>
</organism>
<evidence type="ECO:0000256" key="5">
    <source>
        <dbReference type="ARBA" id="ARBA00023136"/>
    </source>
</evidence>
<protein>
    <recommendedName>
        <fullName evidence="10">Gustatory receptor</fullName>
    </recommendedName>
</protein>
<dbReference type="AlphaFoldDB" id="A0AAE1NCH8"/>
<dbReference type="PANTHER" id="PTHR21421:SF29">
    <property type="entry name" value="GUSTATORY RECEPTOR 5A FOR TREHALOSE-RELATED"/>
    <property type="match status" value="1"/>
</dbReference>
<dbReference type="GO" id="GO:0050909">
    <property type="term" value="P:sensory perception of taste"/>
    <property type="evidence" value="ECO:0007669"/>
    <property type="project" value="InterPro"/>
</dbReference>
<evidence type="ECO:0000313" key="8">
    <source>
        <dbReference type="EMBL" id="KAK4286675.1"/>
    </source>
</evidence>
<feature type="transmembrane region" description="Helical" evidence="7">
    <location>
        <begin position="186"/>
        <end position="210"/>
    </location>
</feature>
<comment type="caution">
    <text evidence="8">The sequence shown here is derived from an EMBL/GenBank/DDBJ whole genome shotgun (WGS) entry which is preliminary data.</text>
</comment>
<keyword evidence="5 7" id="KW-0472">Membrane</keyword>
<evidence type="ECO:0000256" key="2">
    <source>
        <dbReference type="ARBA" id="ARBA00022475"/>
    </source>
</evidence>
<dbReference type="GO" id="GO:0005886">
    <property type="term" value="C:plasma membrane"/>
    <property type="evidence" value="ECO:0007669"/>
    <property type="project" value="UniProtKB-SubCell"/>
</dbReference>
<evidence type="ECO:0000256" key="1">
    <source>
        <dbReference type="ARBA" id="ARBA00004651"/>
    </source>
</evidence>
<feature type="transmembrane region" description="Helical" evidence="7">
    <location>
        <begin position="256"/>
        <end position="276"/>
    </location>
</feature>
<dbReference type="PANTHER" id="PTHR21421">
    <property type="entry name" value="GUSTATORY RECEPTOR"/>
    <property type="match status" value="1"/>
</dbReference>
<evidence type="ECO:0000256" key="7">
    <source>
        <dbReference type="SAM" id="Phobius"/>
    </source>
</evidence>
<dbReference type="Pfam" id="PF08395">
    <property type="entry name" value="7tm_7"/>
    <property type="match status" value="1"/>
</dbReference>
<dbReference type="EMBL" id="JAWZYT010007426">
    <property type="protein sequence ID" value="KAK4286675.1"/>
    <property type="molecule type" value="Genomic_DNA"/>
</dbReference>
<comment type="subcellular location">
    <subcellularLocation>
        <location evidence="1">Cell membrane</location>
        <topology evidence="1">Multi-pass membrane protein</topology>
    </subcellularLocation>
</comment>
<keyword evidence="6" id="KW-0675">Receptor</keyword>
<dbReference type="GO" id="GO:0038023">
    <property type="term" value="F:signaling receptor activity"/>
    <property type="evidence" value="ECO:0007669"/>
    <property type="project" value="UniProtKB-ARBA"/>
</dbReference>
<name>A0AAE1NCH8_9EUCA</name>
<dbReference type="Proteomes" id="UP001292094">
    <property type="component" value="Unassembled WGS sequence"/>
</dbReference>
<feature type="transmembrane region" description="Helical" evidence="7">
    <location>
        <begin position="67"/>
        <end position="87"/>
    </location>
</feature>
<keyword evidence="2" id="KW-1003">Cell membrane</keyword>
<evidence type="ECO:0000256" key="3">
    <source>
        <dbReference type="ARBA" id="ARBA00022692"/>
    </source>
</evidence>
<evidence type="ECO:0000256" key="4">
    <source>
        <dbReference type="ARBA" id="ARBA00022989"/>
    </source>
</evidence>